<dbReference type="EMBL" id="BGZK01000654">
    <property type="protein sequence ID" value="GBP54740.1"/>
    <property type="molecule type" value="Genomic_DNA"/>
</dbReference>
<comment type="caution">
    <text evidence="2">The sequence shown here is derived from an EMBL/GenBank/DDBJ whole genome shotgun (WGS) entry which is preliminary data.</text>
</comment>
<proteinExistence type="predicted"/>
<feature type="region of interest" description="Disordered" evidence="1">
    <location>
        <begin position="77"/>
        <end position="130"/>
    </location>
</feature>
<sequence length="130" mass="14226">MGRRHFSNGKDKVIVIQSGCFVGDRSRSSLKTTTFIVSLLTRLGGGGARSTHVGGRTVFRSSAEWRRARDLARRRHKLPRDPVRGHCQAGSLTGAVHLSKNNAGVPQLSEDGNPAEQKGKSWFDPDVQYA</sequence>
<dbReference type="Proteomes" id="UP000299102">
    <property type="component" value="Unassembled WGS sequence"/>
</dbReference>
<gene>
    <name evidence="2" type="ORF">EVAR_90023_1</name>
</gene>
<accession>A0A4C1WV42</accession>
<name>A0A4C1WV42_EUMVA</name>
<evidence type="ECO:0000313" key="2">
    <source>
        <dbReference type="EMBL" id="GBP54740.1"/>
    </source>
</evidence>
<reference evidence="2 3" key="1">
    <citation type="journal article" date="2019" name="Commun. Biol.">
        <title>The bagworm genome reveals a unique fibroin gene that provides high tensile strength.</title>
        <authorList>
            <person name="Kono N."/>
            <person name="Nakamura H."/>
            <person name="Ohtoshi R."/>
            <person name="Tomita M."/>
            <person name="Numata K."/>
            <person name="Arakawa K."/>
        </authorList>
    </citation>
    <scope>NUCLEOTIDE SEQUENCE [LARGE SCALE GENOMIC DNA]</scope>
</reference>
<organism evidence="2 3">
    <name type="scientific">Eumeta variegata</name>
    <name type="common">Bagworm moth</name>
    <name type="synonym">Eumeta japonica</name>
    <dbReference type="NCBI Taxonomy" id="151549"/>
    <lineage>
        <taxon>Eukaryota</taxon>
        <taxon>Metazoa</taxon>
        <taxon>Ecdysozoa</taxon>
        <taxon>Arthropoda</taxon>
        <taxon>Hexapoda</taxon>
        <taxon>Insecta</taxon>
        <taxon>Pterygota</taxon>
        <taxon>Neoptera</taxon>
        <taxon>Endopterygota</taxon>
        <taxon>Lepidoptera</taxon>
        <taxon>Glossata</taxon>
        <taxon>Ditrysia</taxon>
        <taxon>Tineoidea</taxon>
        <taxon>Psychidae</taxon>
        <taxon>Oiketicinae</taxon>
        <taxon>Eumeta</taxon>
    </lineage>
</organism>
<protein>
    <submittedName>
        <fullName evidence="2">Uncharacterized protein</fullName>
    </submittedName>
</protein>
<keyword evidence="3" id="KW-1185">Reference proteome</keyword>
<evidence type="ECO:0000313" key="3">
    <source>
        <dbReference type="Proteomes" id="UP000299102"/>
    </source>
</evidence>
<dbReference type="OrthoDB" id="10070352at2759"/>
<evidence type="ECO:0000256" key="1">
    <source>
        <dbReference type="SAM" id="MobiDB-lite"/>
    </source>
</evidence>
<dbReference type="AlphaFoldDB" id="A0A4C1WV42"/>